<accession>W6NGF4</accession>
<evidence type="ECO:0000259" key="3">
    <source>
        <dbReference type="PROSITE" id="PS50056"/>
    </source>
</evidence>
<feature type="compositionally biased region" description="Low complexity" evidence="1">
    <location>
        <begin position="204"/>
        <end position="216"/>
    </location>
</feature>
<evidence type="ECO:0000256" key="1">
    <source>
        <dbReference type="SAM" id="MobiDB-lite"/>
    </source>
</evidence>
<feature type="domain" description="Tyrosine specific protein phosphatases" evidence="3">
    <location>
        <begin position="75"/>
        <end position="148"/>
    </location>
</feature>
<reference evidence="4" key="1">
    <citation type="submission" date="2013-03" db="EMBL/GenBank/DDBJ databases">
        <authorList>
            <person name="Aslett M."/>
        </authorList>
    </citation>
    <scope>NUCLEOTIDE SEQUENCE [LARGE SCALE GENOMIC DNA]</scope>
    <source>
        <strain evidence="4">ISE/inbred ISE</strain>
    </source>
</reference>
<feature type="compositionally biased region" description="Pro residues" evidence="1">
    <location>
        <begin position="217"/>
        <end position="247"/>
    </location>
</feature>
<dbReference type="Gene3D" id="3.90.190.10">
    <property type="entry name" value="Protein tyrosine phosphatase superfamily"/>
    <property type="match status" value="1"/>
</dbReference>
<protein>
    <submittedName>
        <fullName evidence="4">Protein-tyrosine phosphatase domain containing protein</fullName>
    </submittedName>
</protein>
<evidence type="ECO:0000313" key="4">
    <source>
        <dbReference type="EMBL" id="CDL96456.1"/>
    </source>
</evidence>
<evidence type="ECO:0000259" key="2">
    <source>
        <dbReference type="PROSITE" id="PS50055"/>
    </source>
</evidence>
<proteinExistence type="predicted"/>
<dbReference type="GO" id="GO:0004725">
    <property type="term" value="F:protein tyrosine phosphatase activity"/>
    <property type="evidence" value="ECO:0007669"/>
    <property type="project" value="InterPro"/>
</dbReference>
<dbReference type="SMART" id="SM00194">
    <property type="entry name" value="PTPc"/>
    <property type="match status" value="1"/>
</dbReference>
<dbReference type="PROSITE" id="PS50056">
    <property type="entry name" value="TYR_PHOSPHATASE_2"/>
    <property type="match status" value="1"/>
</dbReference>
<name>W6NGF4_HAECO</name>
<dbReference type="SMART" id="SM00404">
    <property type="entry name" value="PTPc_motif"/>
    <property type="match status" value="1"/>
</dbReference>
<dbReference type="PROSITE" id="PS00383">
    <property type="entry name" value="TYR_PHOSPHATASE_1"/>
    <property type="match status" value="1"/>
</dbReference>
<dbReference type="SUPFAM" id="SSF52799">
    <property type="entry name" value="(Phosphotyrosine protein) phosphatases II"/>
    <property type="match status" value="1"/>
</dbReference>
<dbReference type="Pfam" id="PF00102">
    <property type="entry name" value="Y_phosphatase"/>
    <property type="match status" value="1"/>
</dbReference>
<feature type="region of interest" description="Disordered" evidence="1">
    <location>
        <begin position="191"/>
        <end position="267"/>
    </location>
</feature>
<dbReference type="InterPro" id="IPR052782">
    <property type="entry name" value="Oocyte-zygote_transition_reg"/>
</dbReference>
<reference evidence="4" key="2">
    <citation type="submission" date="2013-05" db="EMBL/GenBank/DDBJ databases">
        <title>The genome and transcriptome of Haemonchus contortus: a key model parasite for drug and vaccine discovery.</title>
        <authorList>
            <person name="Laing R."/>
            <person name="Kikuchi T."/>
            <person name="Martinelli A."/>
            <person name="Tsai I.J."/>
            <person name="Beech R.N."/>
            <person name="Redman E."/>
            <person name="Holroyd N."/>
            <person name="Bartley D.J."/>
            <person name="Beasley H."/>
            <person name="Britton C."/>
            <person name="Curran D."/>
            <person name="Devaney E."/>
            <person name="Gilabert A."/>
            <person name="Jackson F."/>
            <person name="Hunt M."/>
            <person name="Johnston S."/>
            <person name="Kryukov I."/>
            <person name="Li K."/>
            <person name="Morrison A.A."/>
            <person name="Reid A.J."/>
            <person name="Sargison N."/>
            <person name="Saunders G."/>
            <person name="Wasmuth J.D."/>
            <person name="Wolstenholme A."/>
            <person name="Berriman M."/>
            <person name="Gilleard J.S."/>
            <person name="Cotton J.A."/>
        </authorList>
    </citation>
    <scope>NUCLEOTIDE SEQUENCE [LARGE SCALE GENOMIC DNA]</scope>
    <source>
        <strain evidence="4">ISE/inbred ISE</strain>
    </source>
</reference>
<dbReference type="InterPro" id="IPR016130">
    <property type="entry name" value="Tyr_Pase_AS"/>
</dbReference>
<dbReference type="AlphaFoldDB" id="W6NGF4"/>
<dbReference type="InterPro" id="IPR003595">
    <property type="entry name" value="Tyr_Pase_cat"/>
</dbReference>
<organism evidence="4">
    <name type="scientific">Haemonchus contortus</name>
    <name type="common">Barber pole worm</name>
    <dbReference type="NCBI Taxonomy" id="6289"/>
    <lineage>
        <taxon>Eukaryota</taxon>
        <taxon>Metazoa</taxon>
        <taxon>Ecdysozoa</taxon>
        <taxon>Nematoda</taxon>
        <taxon>Chromadorea</taxon>
        <taxon>Rhabditida</taxon>
        <taxon>Rhabditina</taxon>
        <taxon>Rhabditomorpha</taxon>
        <taxon>Strongyloidea</taxon>
        <taxon>Trichostrongylidae</taxon>
        <taxon>Haemonchus</taxon>
    </lineage>
</organism>
<dbReference type="EMBL" id="CAVP010060536">
    <property type="protein sequence ID" value="CDL96456.1"/>
    <property type="molecule type" value="Genomic_DNA"/>
</dbReference>
<dbReference type="CDD" id="cd00047">
    <property type="entry name" value="PTPc"/>
    <property type="match status" value="1"/>
</dbReference>
<dbReference type="InterPro" id="IPR000387">
    <property type="entry name" value="Tyr_Pase_dom"/>
</dbReference>
<gene>
    <name evidence="4" type="ORF">HCOI_00577600</name>
</gene>
<dbReference type="InterPro" id="IPR000242">
    <property type="entry name" value="PTP_cat"/>
</dbReference>
<comment type="caution">
    <text evidence="4">The sequence shown here is derived from an EMBL/GenBank/DDBJ whole genome shotgun (WGS) entry which is preliminary data.</text>
</comment>
<dbReference type="PANTHER" id="PTHR46163">
    <property type="entry name" value="TYROSINE-PROTEIN PHOSPHATASE-RELATED"/>
    <property type="match status" value="1"/>
</dbReference>
<dbReference type="PRINTS" id="PR00700">
    <property type="entry name" value="PRTYPHPHTASE"/>
</dbReference>
<feature type="domain" description="Tyrosine-protein phosphatase" evidence="2">
    <location>
        <begin position="30"/>
        <end position="157"/>
    </location>
</feature>
<dbReference type="InterPro" id="IPR029021">
    <property type="entry name" value="Prot-tyrosine_phosphatase-like"/>
</dbReference>
<sequence>MHIHMYTGTSTIDYIRFLENDMVGKGIAHFLITAVKVNNSDPHVTRTTLELKQGTEKHFLKHHRWKTWPDKTVPKSLLAVFRILHQTRKSKTPIVVHCSAGVGRTGSFVAIEMALQRLLAGGQLNLLEICKRLRDQRMHSVQVEIQYIYVAESLCEYGRAMKYIVDPQLLKEFEKFKESFNAFVAGLAGEEPPGASKKKHKPARAPVPLPVAVTPPEAVPPPIPIPAPPPPPPPPPPPLPCPQPPSPWGGGIVPCVTQYTPEQDLPP</sequence>
<dbReference type="PROSITE" id="PS50055">
    <property type="entry name" value="TYR_PHOSPHATASE_PTP"/>
    <property type="match status" value="1"/>
</dbReference>